<comment type="similarity">
    <text evidence="1">Belongs to the 'phage' integrase family.</text>
</comment>
<dbReference type="InterPro" id="IPR011010">
    <property type="entry name" value="DNA_brk_join_enz"/>
</dbReference>
<dbReference type="Gene3D" id="1.10.443.10">
    <property type="entry name" value="Intergrase catalytic core"/>
    <property type="match status" value="1"/>
</dbReference>
<dbReference type="eggNOG" id="COG0582">
    <property type="taxonomic scope" value="Bacteria"/>
</dbReference>
<gene>
    <name evidence="6" type="ORF">Y5S_02153</name>
</gene>
<proteinExistence type="inferred from homology"/>
<dbReference type="GO" id="GO:0003677">
    <property type="term" value="F:DNA binding"/>
    <property type="evidence" value="ECO:0007669"/>
    <property type="project" value="UniProtKB-KW"/>
</dbReference>
<accession>A0A095SJM6</accession>
<feature type="domain" description="Tyr recombinase" evidence="5">
    <location>
        <begin position="207"/>
        <end position="383"/>
    </location>
</feature>
<dbReference type="RefSeq" id="WP_035232919.1">
    <property type="nucleotide sequence ID" value="NZ_ARXV01000007.1"/>
</dbReference>
<dbReference type="AlphaFoldDB" id="A0A095SJM6"/>
<dbReference type="Gene3D" id="3.30.160.390">
    <property type="entry name" value="Integrase, DNA-binding domain"/>
    <property type="match status" value="1"/>
</dbReference>
<dbReference type="InterPro" id="IPR010998">
    <property type="entry name" value="Integrase_recombinase_N"/>
</dbReference>
<dbReference type="PANTHER" id="PTHR30629">
    <property type="entry name" value="PROPHAGE INTEGRASE"/>
    <property type="match status" value="1"/>
</dbReference>
<dbReference type="Gene3D" id="1.10.150.130">
    <property type="match status" value="1"/>
</dbReference>
<sequence>MALTTADVRNATALSKNYRLQDEKGLFLLVETDGTCTWKFAYRYNDRDKIITLGPSPDVTLQSARQLRDEARELIADGIDPLSRCEKREIFRPSLATFETVANDWLERVYRLEVSEAQFRRTKRQLENYLIASVGKRVVSEITPEDLKSLANALGAEGHVEKGKRVLGIAKRVYQHARDTGVAGYQQTAALHKRLTGSGTEPEFLISTREKLTQLAGGVLGQWSRSTSSAALKMTVWLLAKPSEIVNARWSDMDLDAGEWRIRRRHPDTGEDRTITVPLPHQAVELLREMEPLTGRHEYVFPGSRDRKSHLGASTISGALRKVTRSNPVTPDTLRSLAASALGELGYQAEQIQAQLLDLNGDTPPDRETYPEKRREMLQAWADYLDGSLLGRVSRRQETAD</sequence>
<dbReference type="InterPro" id="IPR025166">
    <property type="entry name" value="Integrase_DNA_bind_dom"/>
</dbReference>
<dbReference type="InterPro" id="IPR053876">
    <property type="entry name" value="Phage_int_M"/>
</dbReference>
<evidence type="ECO:0000256" key="4">
    <source>
        <dbReference type="ARBA" id="ARBA00023172"/>
    </source>
</evidence>
<evidence type="ECO:0000313" key="6">
    <source>
        <dbReference type="EMBL" id="KGD64787.1"/>
    </source>
</evidence>
<dbReference type="Pfam" id="PF00589">
    <property type="entry name" value="Phage_integrase"/>
    <property type="match status" value="1"/>
</dbReference>
<reference evidence="6 7" key="1">
    <citation type="submission" date="2012-09" db="EMBL/GenBank/DDBJ databases">
        <title>Genome Sequence of alkane-degrading Bacterium Alcanivorax sp. 19-m-6.</title>
        <authorList>
            <person name="Lai Q."/>
            <person name="Shao Z."/>
        </authorList>
    </citation>
    <scope>NUCLEOTIDE SEQUENCE [LARGE SCALE GENOMIC DNA]</scope>
    <source>
        <strain evidence="6 7">19-m-6</strain>
    </source>
</reference>
<dbReference type="InterPro" id="IPR050808">
    <property type="entry name" value="Phage_Integrase"/>
</dbReference>
<dbReference type="Proteomes" id="UP000029444">
    <property type="component" value="Unassembled WGS sequence"/>
</dbReference>
<dbReference type="STRING" id="1177154.Y5S_02153"/>
<evidence type="ECO:0000256" key="1">
    <source>
        <dbReference type="ARBA" id="ARBA00008857"/>
    </source>
</evidence>
<dbReference type="GO" id="GO:0006310">
    <property type="term" value="P:DNA recombination"/>
    <property type="evidence" value="ECO:0007669"/>
    <property type="project" value="UniProtKB-KW"/>
</dbReference>
<name>A0A095SJM6_9GAMM</name>
<protein>
    <submittedName>
        <fullName evidence="6">Integrase family protein</fullName>
    </submittedName>
</protein>
<dbReference type="InterPro" id="IPR038488">
    <property type="entry name" value="Integrase_DNA-bd_sf"/>
</dbReference>
<dbReference type="Pfam" id="PF13356">
    <property type="entry name" value="Arm-DNA-bind_3"/>
    <property type="match status" value="1"/>
</dbReference>
<dbReference type="InterPro" id="IPR002104">
    <property type="entry name" value="Integrase_catalytic"/>
</dbReference>
<dbReference type="PROSITE" id="PS51898">
    <property type="entry name" value="TYR_RECOMBINASE"/>
    <property type="match status" value="1"/>
</dbReference>
<dbReference type="InterPro" id="IPR013762">
    <property type="entry name" value="Integrase-like_cat_sf"/>
</dbReference>
<dbReference type="EMBL" id="ARXV01000007">
    <property type="protein sequence ID" value="KGD64787.1"/>
    <property type="molecule type" value="Genomic_DNA"/>
</dbReference>
<organism evidence="6 7">
    <name type="scientific">Alcanivorax nanhaiticus</name>
    <dbReference type="NCBI Taxonomy" id="1177154"/>
    <lineage>
        <taxon>Bacteria</taxon>
        <taxon>Pseudomonadati</taxon>
        <taxon>Pseudomonadota</taxon>
        <taxon>Gammaproteobacteria</taxon>
        <taxon>Oceanospirillales</taxon>
        <taxon>Alcanivoracaceae</taxon>
        <taxon>Alcanivorax</taxon>
    </lineage>
</organism>
<dbReference type="PANTHER" id="PTHR30629:SF2">
    <property type="entry name" value="PROPHAGE INTEGRASE INTS-RELATED"/>
    <property type="match status" value="1"/>
</dbReference>
<evidence type="ECO:0000256" key="3">
    <source>
        <dbReference type="ARBA" id="ARBA00023125"/>
    </source>
</evidence>
<keyword evidence="4" id="KW-0233">DNA recombination</keyword>
<keyword evidence="3" id="KW-0238">DNA-binding</keyword>
<dbReference type="OrthoDB" id="9795573at2"/>
<dbReference type="PATRIC" id="fig|1177154.3.peg.2193"/>
<dbReference type="GO" id="GO:0015074">
    <property type="term" value="P:DNA integration"/>
    <property type="evidence" value="ECO:0007669"/>
    <property type="project" value="UniProtKB-KW"/>
</dbReference>
<dbReference type="SUPFAM" id="SSF56349">
    <property type="entry name" value="DNA breaking-rejoining enzymes"/>
    <property type="match status" value="1"/>
</dbReference>
<keyword evidence="7" id="KW-1185">Reference proteome</keyword>
<keyword evidence="2" id="KW-0229">DNA integration</keyword>
<comment type="caution">
    <text evidence="6">The sequence shown here is derived from an EMBL/GenBank/DDBJ whole genome shotgun (WGS) entry which is preliminary data.</text>
</comment>
<evidence type="ECO:0000313" key="7">
    <source>
        <dbReference type="Proteomes" id="UP000029444"/>
    </source>
</evidence>
<evidence type="ECO:0000259" key="5">
    <source>
        <dbReference type="PROSITE" id="PS51898"/>
    </source>
</evidence>
<evidence type="ECO:0000256" key="2">
    <source>
        <dbReference type="ARBA" id="ARBA00022908"/>
    </source>
</evidence>
<dbReference type="Pfam" id="PF22022">
    <property type="entry name" value="Phage_int_M"/>
    <property type="match status" value="1"/>
</dbReference>